<dbReference type="InterPro" id="IPR029058">
    <property type="entry name" value="AB_hydrolase_fold"/>
</dbReference>
<accession>A0ABV3U4L4</accession>
<proteinExistence type="predicted"/>
<evidence type="ECO:0000259" key="2">
    <source>
        <dbReference type="SMART" id="SM00939"/>
    </source>
</evidence>
<dbReference type="InterPro" id="IPR008979">
    <property type="entry name" value="Galactose-bd-like_sf"/>
</dbReference>
<dbReference type="RefSeq" id="WP_368380396.1">
    <property type="nucleotide sequence ID" value="NZ_JBFRYA010000003.1"/>
</dbReference>
<dbReference type="Gene3D" id="3.40.50.1820">
    <property type="entry name" value="alpha/beta hydrolase"/>
    <property type="match status" value="1"/>
</dbReference>
<gene>
    <name evidence="3" type="ORF">AB4876_04190</name>
</gene>
<comment type="caution">
    <text evidence="3">The sequence shown here is derived from an EMBL/GenBank/DDBJ whole genome shotgun (WGS) entry which is preliminary data.</text>
</comment>
<evidence type="ECO:0000256" key="1">
    <source>
        <dbReference type="ARBA" id="ARBA00022801"/>
    </source>
</evidence>
<dbReference type="SUPFAM" id="SSF49785">
    <property type="entry name" value="Galactose-binding domain-like"/>
    <property type="match status" value="1"/>
</dbReference>
<dbReference type="EMBL" id="JBFRYA010000003">
    <property type="protein sequence ID" value="MEX1668098.1"/>
    <property type="molecule type" value="Genomic_DNA"/>
</dbReference>
<dbReference type="GO" id="GO:0016787">
    <property type="term" value="F:hydrolase activity"/>
    <property type="evidence" value="ECO:0007669"/>
    <property type="project" value="UniProtKB-KW"/>
</dbReference>
<feature type="domain" description="Xaa-Pro dipeptidyl-peptidase C-terminal" evidence="2">
    <location>
        <begin position="358"/>
        <end position="589"/>
    </location>
</feature>
<keyword evidence="4" id="KW-1185">Reference proteome</keyword>
<reference evidence="3 4" key="1">
    <citation type="journal article" date="2011" name="Int. J. Syst. Evol. Microbiol.">
        <title>Zhongshania antarctica gen. nov., sp. nov. and Zhongshania guokunii sp. nov., gammaproteobacteria respectively isolated from coastal attached (fast) ice and surface seawater of the Antarctic.</title>
        <authorList>
            <person name="Li H.J."/>
            <person name="Zhang X.Y."/>
            <person name="Chen C.X."/>
            <person name="Zhang Y.J."/>
            <person name="Gao Z.M."/>
            <person name="Yu Y."/>
            <person name="Chen X.L."/>
            <person name="Chen B."/>
            <person name="Zhang Y.Z."/>
        </authorList>
    </citation>
    <scope>NUCLEOTIDE SEQUENCE [LARGE SCALE GENOMIC DNA]</scope>
    <source>
        <strain evidence="3 4">ZS6-22T</strain>
    </source>
</reference>
<sequence>MKFLRNRIALNVSLLALVLLSLLLGGCNDSKRRGTPAPNNNGGGEEPLVEENYQSRLECDVKIPMRDGIVLSANISRPDVDGQFPVLLTTTPYGKDLVGGGGVATASELPDLSGGCLDPGSPETIGLAKYGYIVISVDWRGTGKSGPGDWYTESWRTDHEDMLDWIQQQSWSNNQVGVTGCSNLGGSTIVAATADQIRMTEGKPRAVYAIWAESFFPDVYRAVVGAGSASTSPAAYSIVGLIGASSLSSDPANPSLQPNQPILAKLSETTAGTSSYDDFWRTINFVPMASEIDIPVAMTAAIDDLWQLSLTSFDYAQRLEKSPHVSFFLSPGGHCAQGGWDKFQYAGKANDSKASLVKAWFDHWLKSRDNGVARLPKFNVFPEGAETWTVQSSAIPAEQTQFTRFYLNSDGKLLESAPAAAQQTLVCLPCAPSVSGPSLVFDAPILDEAMTLAGAVSGFLNIDADRADSAFSVGLFFVDADGTENLISDAQIRARDRALDEQNSLYDEYGQLLHPRHKLTVEARQVIDGVYRYPLSFMPAAHRIPAGSFIRLRVAFHESKYVLPFDLQTSMLGTTLTLHTGGGLASEIILPVIPDLK</sequence>
<keyword evidence="1 3" id="KW-0378">Hydrolase</keyword>
<dbReference type="Proteomes" id="UP001557485">
    <property type="component" value="Unassembled WGS sequence"/>
</dbReference>
<dbReference type="Pfam" id="PF08530">
    <property type="entry name" value="PepX_C"/>
    <property type="match status" value="1"/>
</dbReference>
<dbReference type="Gene3D" id="1.10.3020.10">
    <property type="entry name" value="alpha-amino acid ester hydrolase ( Helical cap domain)"/>
    <property type="match status" value="1"/>
</dbReference>
<dbReference type="InterPro" id="IPR013736">
    <property type="entry name" value="Xaa-Pro_dipept_C"/>
</dbReference>
<protein>
    <submittedName>
        <fullName evidence="3">CocE/NonD family hydrolase</fullName>
    </submittedName>
</protein>
<organism evidence="3 4">
    <name type="scientific">Zhongshania guokunii</name>
    <dbReference type="NCBI Taxonomy" id="641783"/>
    <lineage>
        <taxon>Bacteria</taxon>
        <taxon>Pseudomonadati</taxon>
        <taxon>Pseudomonadota</taxon>
        <taxon>Gammaproteobacteria</taxon>
        <taxon>Cellvibrionales</taxon>
        <taxon>Spongiibacteraceae</taxon>
        <taxon>Zhongshania</taxon>
    </lineage>
</organism>
<name>A0ABV3U4L4_9GAMM</name>
<dbReference type="SMART" id="SM00939">
    <property type="entry name" value="PepX_C"/>
    <property type="match status" value="1"/>
</dbReference>
<dbReference type="Pfam" id="PF02129">
    <property type="entry name" value="Peptidase_S15"/>
    <property type="match status" value="1"/>
</dbReference>
<dbReference type="SUPFAM" id="SSF53474">
    <property type="entry name" value="alpha/beta-Hydrolases"/>
    <property type="match status" value="1"/>
</dbReference>
<dbReference type="NCBIfam" id="TIGR00976">
    <property type="entry name" value="CocE_NonD"/>
    <property type="match status" value="1"/>
</dbReference>
<dbReference type="InterPro" id="IPR000383">
    <property type="entry name" value="Xaa-Pro-like_dom"/>
</dbReference>
<evidence type="ECO:0000313" key="3">
    <source>
        <dbReference type="EMBL" id="MEX1668098.1"/>
    </source>
</evidence>
<dbReference type="InterPro" id="IPR005674">
    <property type="entry name" value="CocE/Ser_esterase"/>
</dbReference>
<dbReference type="Gene3D" id="2.60.120.260">
    <property type="entry name" value="Galactose-binding domain-like"/>
    <property type="match status" value="1"/>
</dbReference>
<dbReference type="PROSITE" id="PS51257">
    <property type="entry name" value="PROKAR_LIPOPROTEIN"/>
    <property type="match status" value="1"/>
</dbReference>
<evidence type="ECO:0000313" key="4">
    <source>
        <dbReference type="Proteomes" id="UP001557485"/>
    </source>
</evidence>